<comment type="similarity">
    <text evidence="2">Belongs to the glutamate-gated ion channel (TC 1.A.10.1) family.</text>
</comment>
<dbReference type="HOGENOM" id="CLU_007257_4_0_1"/>
<dbReference type="Gene3D" id="3.40.190.10">
    <property type="entry name" value="Periplasmic binding protein-like II"/>
    <property type="match status" value="1"/>
</dbReference>
<dbReference type="OMA" id="SHVWICI"/>
<dbReference type="InterPro" id="IPR052192">
    <property type="entry name" value="Insect_Ionotropic_Sensory_Rcpt"/>
</dbReference>
<keyword evidence="12" id="KW-1185">Reference proteome</keyword>
<evidence type="ECO:0000313" key="12">
    <source>
        <dbReference type="Proteomes" id="UP000000305"/>
    </source>
</evidence>
<dbReference type="FunCoup" id="E9GKQ9">
    <property type="interactions" value="63"/>
</dbReference>
<evidence type="ECO:0000256" key="2">
    <source>
        <dbReference type="ARBA" id="ARBA00008685"/>
    </source>
</evidence>
<name>E9GKQ9_DAPPU</name>
<dbReference type="PhylomeDB" id="E9GKQ9"/>
<protein>
    <recommendedName>
        <fullName evidence="10">Ionotropic glutamate receptor C-terminal domain-containing protein</fullName>
    </recommendedName>
</protein>
<keyword evidence="7" id="KW-0675">Receptor</keyword>
<dbReference type="Pfam" id="PF00060">
    <property type="entry name" value="Lig_chan"/>
    <property type="match status" value="1"/>
</dbReference>
<evidence type="ECO:0000256" key="1">
    <source>
        <dbReference type="ARBA" id="ARBA00004651"/>
    </source>
</evidence>
<keyword evidence="5 9" id="KW-1133">Transmembrane helix</keyword>
<dbReference type="GO" id="GO:0005886">
    <property type="term" value="C:plasma membrane"/>
    <property type="evidence" value="ECO:0007669"/>
    <property type="project" value="UniProtKB-SubCell"/>
</dbReference>
<dbReference type="InterPro" id="IPR001320">
    <property type="entry name" value="Iontro_rcpt_C"/>
</dbReference>
<dbReference type="AlphaFoldDB" id="E9GKQ9"/>
<feature type="domain" description="Ionotropic glutamate receptor C-terminal" evidence="10">
    <location>
        <begin position="112"/>
        <end position="310"/>
    </location>
</feature>
<organism evidence="11 12">
    <name type="scientific">Daphnia pulex</name>
    <name type="common">Water flea</name>
    <dbReference type="NCBI Taxonomy" id="6669"/>
    <lineage>
        <taxon>Eukaryota</taxon>
        <taxon>Metazoa</taxon>
        <taxon>Ecdysozoa</taxon>
        <taxon>Arthropoda</taxon>
        <taxon>Crustacea</taxon>
        <taxon>Branchiopoda</taxon>
        <taxon>Diplostraca</taxon>
        <taxon>Cladocera</taxon>
        <taxon>Anomopoda</taxon>
        <taxon>Daphniidae</taxon>
        <taxon>Daphnia</taxon>
    </lineage>
</organism>
<dbReference type="Gene3D" id="1.10.287.70">
    <property type="match status" value="1"/>
</dbReference>
<proteinExistence type="inferred from homology"/>
<keyword evidence="6 9" id="KW-0472">Membrane</keyword>
<evidence type="ECO:0000256" key="3">
    <source>
        <dbReference type="ARBA" id="ARBA00022475"/>
    </source>
</evidence>
<dbReference type="OrthoDB" id="6364035at2759"/>
<evidence type="ECO:0000256" key="5">
    <source>
        <dbReference type="ARBA" id="ARBA00022989"/>
    </source>
</evidence>
<keyword evidence="4 9" id="KW-0812">Transmembrane</keyword>
<dbReference type="GO" id="GO:0015276">
    <property type="term" value="F:ligand-gated monoatomic ion channel activity"/>
    <property type="evidence" value="ECO:0007669"/>
    <property type="project" value="InterPro"/>
</dbReference>
<keyword evidence="8" id="KW-0325">Glycoprotein</keyword>
<feature type="transmembrane region" description="Helical" evidence="9">
    <location>
        <begin position="114"/>
        <end position="132"/>
    </location>
</feature>
<dbReference type="FunFam" id="1.10.287.70:FF:000301">
    <property type="entry name" value="Uncharacterized protein"/>
    <property type="match status" value="1"/>
</dbReference>
<dbReference type="EMBL" id="GL732550">
    <property type="protein sequence ID" value="EFX79723.1"/>
    <property type="molecule type" value="Genomic_DNA"/>
</dbReference>
<dbReference type="Proteomes" id="UP000000305">
    <property type="component" value="Unassembled WGS sequence"/>
</dbReference>
<dbReference type="InParanoid" id="E9GKQ9"/>
<evidence type="ECO:0000256" key="7">
    <source>
        <dbReference type="ARBA" id="ARBA00023170"/>
    </source>
</evidence>
<dbReference type="PANTHER" id="PTHR42643:SF24">
    <property type="entry name" value="IONOTROPIC RECEPTOR 60A"/>
    <property type="match status" value="1"/>
</dbReference>
<evidence type="ECO:0000256" key="8">
    <source>
        <dbReference type="ARBA" id="ARBA00023180"/>
    </source>
</evidence>
<dbReference type="PANTHER" id="PTHR42643">
    <property type="entry name" value="IONOTROPIC RECEPTOR 20A-RELATED"/>
    <property type="match status" value="1"/>
</dbReference>
<reference evidence="11 12" key="1">
    <citation type="journal article" date="2011" name="Science">
        <title>The ecoresponsive genome of Daphnia pulex.</title>
        <authorList>
            <person name="Colbourne J.K."/>
            <person name="Pfrender M.E."/>
            <person name="Gilbert D."/>
            <person name="Thomas W.K."/>
            <person name="Tucker A."/>
            <person name="Oakley T.H."/>
            <person name="Tokishita S."/>
            <person name="Aerts A."/>
            <person name="Arnold G.J."/>
            <person name="Basu M.K."/>
            <person name="Bauer D.J."/>
            <person name="Caceres C.E."/>
            <person name="Carmel L."/>
            <person name="Casola C."/>
            <person name="Choi J.H."/>
            <person name="Detter J.C."/>
            <person name="Dong Q."/>
            <person name="Dusheyko S."/>
            <person name="Eads B.D."/>
            <person name="Frohlich T."/>
            <person name="Geiler-Samerotte K.A."/>
            <person name="Gerlach D."/>
            <person name="Hatcher P."/>
            <person name="Jogdeo S."/>
            <person name="Krijgsveld J."/>
            <person name="Kriventseva E.V."/>
            <person name="Kultz D."/>
            <person name="Laforsch C."/>
            <person name="Lindquist E."/>
            <person name="Lopez J."/>
            <person name="Manak J.R."/>
            <person name="Muller J."/>
            <person name="Pangilinan J."/>
            <person name="Patwardhan R.P."/>
            <person name="Pitluck S."/>
            <person name="Pritham E.J."/>
            <person name="Rechtsteiner A."/>
            <person name="Rho M."/>
            <person name="Rogozin I.B."/>
            <person name="Sakarya O."/>
            <person name="Salamov A."/>
            <person name="Schaack S."/>
            <person name="Shapiro H."/>
            <person name="Shiga Y."/>
            <person name="Skalitzky C."/>
            <person name="Smith Z."/>
            <person name="Souvorov A."/>
            <person name="Sung W."/>
            <person name="Tang Z."/>
            <person name="Tsuchiya D."/>
            <person name="Tu H."/>
            <person name="Vos H."/>
            <person name="Wang M."/>
            <person name="Wolf Y.I."/>
            <person name="Yamagata H."/>
            <person name="Yamada T."/>
            <person name="Ye Y."/>
            <person name="Shaw J.R."/>
            <person name="Andrews J."/>
            <person name="Crease T.J."/>
            <person name="Tang H."/>
            <person name="Lucas S.M."/>
            <person name="Robertson H.M."/>
            <person name="Bork P."/>
            <person name="Koonin E.V."/>
            <person name="Zdobnov E.M."/>
            <person name="Grigoriev I.V."/>
            <person name="Lynch M."/>
            <person name="Boore J.L."/>
        </authorList>
    </citation>
    <scope>NUCLEOTIDE SEQUENCE [LARGE SCALE GENOMIC DNA]</scope>
</reference>
<gene>
    <name evidence="11" type="ORF">DAPPUDRAFT_103904</name>
</gene>
<dbReference type="KEGG" id="dpx:DAPPUDRAFT_103904"/>
<evidence type="ECO:0000313" key="11">
    <source>
        <dbReference type="EMBL" id="EFX79723.1"/>
    </source>
</evidence>
<sequence length="366" mass="41121">MRTGPDGNYTVTGSNSKIIDWLAEKLNFTVSYVLIPNEMTKSKYGNKSDIAVTLNLIAEKEIDASSLGFIPTPERKKVVDFAYFLSAEPQAMVVPRPGEEPRLLAFIRPFQSSVWLLILIASILVIASMSLFSKVYSKLLINGRENEVSDTTALEWLGRYSIYIVNILTNQGNSVPVARLSFRVLVGTWLLVAMVMVNSYSGTVISCLTVPKMKPAINTFEDLVTMEDVKLVLLADTVIAQQIRVKFDHFQLLSSLKCFICFALLNHSQHFSTKESKSGASKILGDQIRNNPDRILSNSLADVNNRMETERYAFPFLQTISNDYVASDFKKTGKCRFKTTDPITSFQFWCLTLQKDNKFTPVFNVA</sequence>
<evidence type="ECO:0000256" key="9">
    <source>
        <dbReference type="SAM" id="Phobius"/>
    </source>
</evidence>
<dbReference type="FunFam" id="3.40.190.10:FF:000218">
    <property type="entry name" value="Uncharacterized protein"/>
    <property type="match status" value="1"/>
</dbReference>
<evidence type="ECO:0000259" key="10">
    <source>
        <dbReference type="Pfam" id="PF00060"/>
    </source>
</evidence>
<dbReference type="GO" id="GO:0050906">
    <property type="term" value="P:detection of stimulus involved in sensory perception"/>
    <property type="evidence" value="ECO:0007669"/>
    <property type="project" value="UniProtKB-ARBA"/>
</dbReference>
<comment type="subcellular location">
    <subcellularLocation>
        <location evidence="1">Cell membrane</location>
        <topology evidence="1">Multi-pass membrane protein</topology>
    </subcellularLocation>
</comment>
<dbReference type="eggNOG" id="KOG1052">
    <property type="taxonomic scope" value="Eukaryota"/>
</dbReference>
<dbReference type="SUPFAM" id="SSF53850">
    <property type="entry name" value="Periplasmic binding protein-like II"/>
    <property type="match status" value="1"/>
</dbReference>
<evidence type="ECO:0000256" key="6">
    <source>
        <dbReference type="ARBA" id="ARBA00023136"/>
    </source>
</evidence>
<keyword evidence="3" id="KW-1003">Cell membrane</keyword>
<accession>E9GKQ9</accession>
<evidence type="ECO:0000256" key="4">
    <source>
        <dbReference type="ARBA" id="ARBA00022692"/>
    </source>
</evidence>
<feature type="transmembrane region" description="Helical" evidence="9">
    <location>
        <begin position="189"/>
        <end position="210"/>
    </location>
</feature>